<evidence type="ECO:0000313" key="2">
    <source>
        <dbReference type="EMBL" id="MDY0393690.1"/>
    </source>
</evidence>
<sequence length="264" mass="30110">MFRKKSPCKRECEDSFVINDHLGIYGVMDGATPVDHFKDEAGHNGAYLAANIFKNYFESLQAASHLHHEVLQANRLLKQAMESHGVDQAVKPSLWSTCVSVVRITDNMLKYASLGDTMILICNNQDEINVLTVNTVKNISVRARMNRELARDNGKEIPKETYFNNERNKISYHREMANMPNGYAVANGMDEVKYYIQHGMLPVKDLKQALIMSDGLFDAKDDLREVYWEIHNNGLENFVQKLSLKEEQSNSHSDDKTAVLLTFH</sequence>
<name>A0ABU5C3E0_9BACI</name>
<keyword evidence="3" id="KW-1185">Reference proteome</keyword>
<evidence type="ECO:0000313" key="3">
    <source>
        <dbReference type="Proteomes" id="UP001281447"/>
    </source>
</evidence>
<dbReference type="InterPro" id="IPR001932">
    <property type="entry name" value="PPM-type_phosphatase-like_dom"/>
</dbReference>
<evidence type="ECO:0000259" key="1">
    <source>
        <dbReference type="SMART" id="SM00332"/>
    </source>
</evidence>
<dbReference type="EMBL" id="JAWDIP010000003">
    <property type="protein sequence ID" value="MDY0393690.1"/>
    <property type="molecule type" value="Genomic_DNA"/>
</dbReference>
<dbReference type="SMART" id="SM00332">
    <property type="entry name" value="PP2Cc"/>
    <property type="match status" value="1"/>
</dbReference>
<accession>A0ABU5C3E0</accession>
<dbReference type="Gene3D" id="3.60.40.10">
    <property type="entry name" value="PPM-type phosphatase domain"/>
    <property type="match status" value="1"/>
</dbReference>
<dbReference type="EC" id="3.1.3.16" evidence="2"/>
<dbReference type="InterPro" id="IPR036457">
    <property type="entry name" value="PPM-type-like_dom_sf"/>
</dbReference>
<reference evidence="2 3" key="1">
    <citation type="submission" date="2023-10" db="EMBL/GenBank/DDBJ databases">
        <title>Virgibacillus halophilus 5B73C genome.</title>
        <authorList>
            <person name="Miliotis G."/>
            <person name="Sengupta P."/>
            <person name="Hameed A."/>
            <person name="Chuvochina M."/>
            <person name="Mcdonagh F."/>
            <person name="Simpson A.C."/>
            <person name="Singh N.K."/>
            <person name="Rekha P.D."/>
            <person name="Raman K."/>
            <person name="Hugenholtz P."/>
            <person name="Venkateswaran K."/>
        </authorList>
    </citation>
    <scope>NUCLEOTIDE SEQUENCE [LARGE SCALE GENOMIC DNA]</scope>
    <source>
        <strain evidence="2 3">5B73C</strain>
    </source>
</reference>
<dbReference type="Pfam" id="PF13672">
    <property type="entry name" value="PP2C_2"/>
    <property type="match status" value="1"/>
</dbReference>
<protein>
    <submittedName>
        <fullName evidence="2">PP2C family serine/threonine-protein phosphatase</fullName>
        <ecNumber evidence="2">3.1.3.16</ecNumber>
    </submittedName>
</protein>
<dbReference type="Proteomes" id="UP001281447">
    <property type="component" value="Unassembled WGS sequence"/>
</dbReference>
<dbReference type="SUPFAM" id="SSF81606">
    <property type="entry name" value="PP2C-like"/>
    <property type="match status" value="1"/>
</dbReference>
<gene>
    <name evidence="2" type="ORF">RWE15_03585</name>
</gene>
<dbReference type="GO" id="GO:0004722">
    <property type="term" value="F:protein serine/threonine phosphatase activity"/>
    <property type="evidence" value="ECO:0007669"/>
    <property type="project" value="UniProtKB-EC"/>
</dbReference>
<comment type="caution">
    <text evidence="2">The sequence shown here is derived from an EMBL/GenBank/DDBJ whole genome shotgun (WGS) entry which is preliminary data.</text>
</comment>
<organism evidence="2 3">
    <name type="scientific">Tigheibacillus halophilus</name>
    <dbReference type="NCBI Taxonomy" id="361280"/>
    <lineage>
        <taxon>Bacteria</taxon>
        <taxon>Bacillati</taxon>
        <taxon>Bacillota</taxon>
        <taxon>Bacilli</taxon>
        <taxon>Bacillales</taxon>
        <taxon>Bacillaceae</taxon>
        <taxon>Tigheibacillus</taxon>
    </lineage>
</organism>
<proteinExistence type="predicted"/>
<keyword evidence="2" id="KW-0378">Hydrolase</keyword>
<feature type="domain" description="PPM-type phosphatase" evidence="1">
    <location>
        <begin position="2"/>
        <end position="261"/>
    </location>
</feature>